<dbReference type="EMBL" id="SELW01000012">
    <property type="protein sequence ID" value="TID31363.1"/>
    <property type="molecule type" value="Genomic_DNA"/>
</dbReference>
<reference evidence="2 3" key="1">
    <citation type="journal article" date="2019" name="Front. Genet.">
        <title>Whole-Genome Sequencing of the Opportunistic Yeast Pathogen Candida inconspicua Uncovers Its Hybrid Origin.</title>
        <authorList>
            <person name="Mixao V."/>
            <person name="Hansen A.P."/>
            <person name="Saus E."/>
            <person name="Boekhout T."/>
            <person name="Lass-Florl C."/>
            <person name="Gabaldon T."/>
        </authorList>
    </citation>
    <scope>NUCLEOTIDE SEQUENCE [LARGE SCALE GENOMIC DNA]</scope>
    <source>
        <strain evidence="2 3">CBS 180</strain>
    </source>
</reference>
<dbReference type="STRING" id="52247.A0A4T0X7K5"/>
<evidence type="ECO:0000256" key="1">
    <source>
        <dbReference type="SAM" id="MobiDB-lite"/>
    </source>
</evidence>
<gene>
    <name evidence="2" type="ORF">CANINC_000074</name>
</gene>
<dbReference type="AlphaFoldDB" id="A0A4T0X7K5"/>
<feature type="compositionally biased region" description="Acidic residues" evidence="1">
    <location>
        <begin position="379"/>
        <end position="390"/>
    </location>
</feature>
<feature type="compositionally biased region" description="Polar residues" evidence="1">
    <location>
        <begin position="1"/>
        <end position="29"/>
    </location>
</feature>
<dbReference type="OrthoDB" id="3995946at2759"/>
<feature type="compositionally biased region" description="Acidic residues" evidence="1">
    <location>
        <begin position="408"/>
        <end position="424"/>
    </location>
</feature>
<feature type="region of interest" description="Disordered" evidence="1">
    <location>
        <begin position="1"/>
        <end position="54"/>
    </location>
</feature>
<evidence type="ECO:0008006" key="4">
    <source>
        <dbReference type="Google" id="ProtNLM"/>
    </source>
</evidence>
<dbReference type="Proteomes" id="UP000307173">
    <property type="component" value="Unassembled WGS sequence"/>
</dbReference>
<protein>
    <recommendedName>
        <fullName evidence="4">CENP-T/Histone H4 histone fold domain-containing protein</fullName>
    </recommendedName>
</protein>
<evidence type="ECO:0000313" key="3">
    <source>
        <dbReference type="Proteomes" id="UP000307173"/>
    </source>
</evidence>
<evidence type="ECO:0000313" key="2">
    <source>
        <dbReference type="EMBL" id="TID31363.1"/>
    </source>
</evidence>
<name>A0A4T0X7K5_9ASCO</name>
<feature type="region of interest" description="Disordered" evidence="1">
    <location>
        <begin position="248"/>
        <end position="270"/>
    </location>
</feature>
<feature type="region of interest" description="Disordered" evidence="1">
    <location>
        <begin position="368"/>
        <end position="424"/>
    </location>
</feature>
<organism evidence="2 3">
    <name type="scientific">Pichia inconspicua</name>
    <dbReference type="NCBI Taxonomy" id="52247"/>
    <lineage>
        <taxon>Eukaryota</taxon>
        <taxon>Fungi</taxon>
        <taxon>Dikarya</taxon>
        <taxon>Ascomycota</taxon>
        <taxon>Saccharomycotina</taxon>
        <taxon>Pichiomycetes</taxon>
        <taxon>Pichiales</taxon>
        <taxon>Pichiaceae</taxon>
        <taxon>Pichia</taxon>
    </lineage>
</organism>
<proteinExistence type="predicted"/>
<keyword evidence="3" id="KW-1185">Reference proteome</keyword>
<sequence>MASLQTPQRQTGQLQDATTRPTTPNTHENSFPVKSPRSPHSPRTPRRQLTPLTKRALEMSVTPTRNRLLFTPTRNKQTHVYDPLEDLRLLGRLFYNSKKVQKVRESTPVQEVPIEKHSLDHTSPTVLTVPSFVKKDVRQFAKLVDSSFTTASTSYQLTEDSLIEDTLPITQSQSQGQQTQQVDDLPDFDTPFDASFETTTTTIHADTSNVAIPEAILHDRSGIFGELSSDDDLLDEEQQYSFNMSIIDASSDEEGENRQRRVPARPRPPRPVFTNRQVKRACESLQIPEIPTEVFQMITERFIDVELERSVKLSQAAGLQRVVFTEVFDDNGGGEDERLVEVLKECDLETVKAVEGVLYGNATLRKKRKNPPVLREEGEGVEEGVSDESVDLSRLDSTIGLRIGSDGDGSDESSDYEIPLEEEE</sequence>
<comment type="caution">
    <text evidence="2">The sequence shown here is derived from an EMBL/GenBank/DDBJ whole genome shotgun (WGS) entry which is preliminary data.</text>
</comment>
<accession>A0A4T0X7K5</accession>